<evidence type="ECO:0000313" key="3">
    <source>
        <dbReference type="Proteomes" id="UP001589613"/>
    </source>
</evidence>
<proteinExistence type="predicted"/>
<sequence>MFLRGRRLVPGRRDARPVPALPALRRVVPHLMPTRLESTVYYRQHLDVDRLTAWLEEVNAGRAPEDRIRFFHVFLTAWARLFRLRPELNRFVSARRTYEHRDITFAFTVKQEMNDEAEEVQALIPFTGTETVEEVRARVDEVLHRARTGGRTGNDRLVETLVRLPRPVVAGVARTIWALDAVNLLPRALEDALPVYASSYLVNLGSLHAEAPFHHLYQRGTASIFVSIGTIRPEPVVDDAGAVVARRRVDVVYTIDERATDGFYLVHSSQVLQAMVDDPDSLTRPPDDGPAGTPGAT</sequence>
<evidence type="ECO:0008006" key="4">
    <source>
        <dbReference type="Google" id="ProtNLM"/>
    </source>
</evidence>
<dbReference type="InterPro" id="IPR023213">
    <property type="entry name" value="CAT-like_dom_sf"/>
</dbReference>
<gene>
    <name evidence="2" type="ORF">ACFFN0_11525</name>
</gene>
<dbReference type="Proteomes" id="UP001589613">
    <property type="component" value="Unassembled WGS sequence"/>
</dbReference>
<dbReference type="EMBL" id="JBHMAX010000021">
    <property type="protein sequence ID" value="MFB9732670.1"/>
    <property type="molecule type" value="Genomic_DNA"/>
</dbReference>
<organism evidence="2 3">
    <name type="scientific">Ornithinimicrobium kibberense</name>
    <dbReference type="NCBI Taxonomy" id="282060"/>
    <lineage>
        <taxon>Bacteria</taxon>
        <taxon>Bacillati</taxon>
        <taxon>Actinomycetota</taxon>
        <taxon>Actinomycetes</taxon>
        <taxon>Micrococcales</taxon>
        <taxon>Ornithinimicrobiaceae</taxon>
        <taxon>Ornithinimicrobium</taxon>
    </lineage>
</organism>
<dbReference type="SUPFAM" id="SSF52777">
    <property type="entry name" value="CoA-dependent acyltransferases"/>
    <property type="match status" value="1"/>
</dbReference>
<evidence type="ECO:0000256" key="1">
    <source>
        <dbReference type="SAM" id="MobiDB-lite"/>
    </source>
</evidence>
<protein>
    <recommendedName>
        <fullName evidence="4">2-oxoacid dehydrogenase/acyltransferase catalytic subunit</fullName>
    </recommendedName>
</protein>
<accession>A0ABV5V4E9</accession>
<name>A0ABV5V4E9_9MICO</name>
<reference evidence="2 3" key="1">
    <citation type="submission" date="2024-09" db="EMBL/GenBank/DDBJ databases">
        <authorList>
            <person name="Sun Q."/>
            <person name="Mori K."/>
        </authorList>
    </citation>
    <scope>NUCLEOTIDE SEQUENCE [LARGE SCALE GENOMIC DNA]</scope>
    <source>
        <strain evidence="2 3">JCM 12763</strain>
    </source>
</reference>
<dbReference type="RefSeq" id="WP_075957543.1">
    <property type="nucleotide sequence ID" value="NZ_JBHMAX010000021.1"/>
</dbReference>
<evidence type="ECO:0000313" key="2">
    <source>
        <dbReference type="EMBL" id="MFB9732670.1"/>
    </source>
</evidence>
<dbReference type="Gene3D" id="3.30.559.10">
    <property type="entry name" value="Chloramphenicol acetyltransferase-like domain"/>
    <property type="match status" value="1"/>
</dbReference>
<feature type="region of interest" description="Disordered" evidence="1">
    <location>
        <begin position="277"/>
        <end position="297"/>
    </location>
</feature>
<comment type="caution">
    <text evidence="2">The sequence shown here is derived from an EMBL/GenBank/DDBJ whole genome shotgun (WGS) entry which is preliminary data.</text>
</comment>
<keyword evidence="3" id="KW-1185">Reference proteome</keyword>